<dbReference type="AlphaFoldDB" id="A0AAN7VEQ8"/>
<evidence type="ECO:0000256" key="4">
    <source>
        <dbReference type="ARBA" id="ARBA00010617"/>
    </source>
</evidence>
<keyword evidence="11 14" id="KW-0503">Monooxygenase</keyword>
<dbReference type="Gene3D" id="1.10.630.10">
    <property type="entry name" value="Cytochrome P450"/>
    <property type="match status" value="1"/>
</dbReference>
<evidence type="ECO:0000256" key="11">
    <source>
        <dbReference type="ARBA" id="ARBA00023033"/>
    </source>
</evidence>
<evidence type="ECO:0000256" key="2">
    <source>
        <dbReference type="ARBA" id="ARBA00004174"/>
    </source>
</evidence>
<keyword evidence="16" id="KW-1185">Reference proteome</keyword>
<feature type="binding site" description="axial binding residue" evidence="13">
    <location>
        <position position="391"/>
    </location>
    <ligand>
        <name>heme</name>
        <dbReference type="ChEBI" id="CHEBI:30413"/>
    </ligand>
    <ligandPart>
        <name>Fe</name>
        <dbReference type="ChEBI" id="CHEBI:18248"/>
    </ligandPart>
</feature>
<keyword evidence="10 13" id="KW-0408">Iron</keyword>
<dbReference type="GO" id="GO:0005789">
    <property type="term" value="C:endoplasmic reticulum membrane"/>
    <property type="evidence" value="ECO:0007669"/>
    <property type="project" value="UniProtKB-SubCell"/>
</dbReference>
<dbReference type="PANTHER" id="PTHR24292">
    <property type="entry name" value="CYTOCHROME P450"/>
    <property type="match status" value="1"/>
</dbReference>
<comment type="subcellular location">
    <subcellularLocation>
        <location evidence="3">Endoplasmic reticulum membrane</location>
        <topology evidence="3">Peripheral membrane protein</topology>
    </subcellularLocation>
    <subcellularLocation>
        <location evidence="2">Microsome membrane</location>
        <topology evidence="2">Peripheral membrane protein</topology>
    </subcellularLocation>
</comment>
<evidence type="ECO:0000256" key="10">
    <source>
        <dbReference type="ARBA" id="ARBA00023004"/>
    </source>
</evidence>
<dbReference type="InterPro" id="IPR017972">
    <property type="entry name" value="Cyt_P450_CS"/>
</dbReference>
<dbReference type="FunFam" id="1.10.630.10:FF:000042">
    <property type="entry name" value="Cytochrome P450"/>
    <property type="match status" value="1"/>
</dbReference>
<dbReference type="PANTHER" id="PTHR24292:SF54">
    <property type="entry name" value="CYP9F3-RELATED"/>
    <property type="match status" value="1"/>
</dbReference>
<evidence type="ECO:0000256" key="7">
    <source>
        <dbReference type="ARBA" id="ARBA00022824"/>
    </source>
</evidence>
<dbReference type="PROSITE" id="PS00086">
    <property type="entry name" value="CYTOCHROME_P450"/>
    <property type="match status" value="1"/>
</dbReference>
<dbReference type="EMBL" id="JAVRBK010000005">
    <property type="protein sequence ID" value="KAK5643741.1"/>
    <property type="molecule type" value="Genomic_DNA"/>
</dbReference>
<keyword evidence="8" id="KW-0492">Microsome</keyword>
<organism evidence="15 16">
    <name type="scientific">Pyrocoelia pectoralis</name>
    <dbReference type="NCBI Taxonomy" id="417401"/>
    <lineage>
        <taxon>Eukaryota</taxon>
        <taxon>Metazoa</taxon>
        <taxon>Ecdysozoa</taxon>
        <taxon>Arthropoda</taxon>
        <taxon>Hexapoda</taxon>
        <taxon>Insecta</taxon>
        <taxon>Pterygota</taxon>
        <taxon>Neoptera</taxon>
        <taxon>Endopterygota</taxon>
        <taxon>Coleoptera</taxon>
        <taxon>Polyphaga</taxon>
        <taxon>Elateriformia</taxon>
        <taxon>Elateroidea</taxon>
        <taxon>Lampyridae</taxon>
        <taxon>Lampyrinae</taxon>
        <taxon>Pyrocoelia</taxon>
    </lineage>
</organism>
<dbReference type="PRINTS" id="PR00463">
    <property type="entry name" value="EP450I"/>
</dbReference>
<protein>
    <recommendedName>
        <fullName evidence="17">Cytochrome P450</fullName>
    </recommendedName>
</protein>
<sequence>MVTDPELIKTIMVKDFDTFSEHRPLLPPDVDPIWSNNLLAMGGGQKWQDLRATLSPSFTSSKMKAMFSLMKECSSQFVLYFQSQSDEIVEVELKDSFARLANDVIATTAFGVNCDSLSNPNNEFYKSARALSNVTGIRGLLLLLNAFLPTLAKITRIPIIPKKVNHFFTSIVKDAIKLREEQKIKRPDMLNLLIESRKARPTNDRPATVPEAGFSAVDESDYGKGRQKIFATDEIITSQVLIFFFAGFDSVSTMMSYTIYELALNPDIQEKLRKEVDDTLEAANGEFTYDNLMGMKYLDMVVSESLRKWPPFTDNDRRSVKPYVIKAQRPEEADLYLEKGSILLFPVYPIHRDPKYYPNPEQFDPERFNEENREKINRCAYMPFGSGPRNCIASRFALMEGKLVVAEIIRHFEIVVIRKTQIPIVLSKTNFNPLPDEGIWVGFKRRNLSV</sequence>
<dbReference type="CDD" id="cd11056">
    <property type="entry name" value="CYP6-like"/>
    <property type="match status" value="1"/>
</dbReference>
<comment type="caution">
    <text evidence="15">The sequence shown here is derived from an EMBL/GenBank/DDBJ whole genome shotgun (WGS) entry which is preliminary data.</text>
</comment>
<dbReference type="GO" id="GO:0005506">
    <property type="term" value="F:iron ion binding"/>
    <property type="evidence" value="ECO:0007669"/>
    <property type="project" value="InterPro"/>
</dbReference>
<dbReference type="InterPro" id="IPR001128">
    <property type="entry name" value="Cyt_P450"/>
</dbReference>
<comment type="cofactor">
    <cofactor evidence="1 13">
        <name>heme</name>
        <dbReference type="ChEBI" id="CHEBI:30413"/>
    </cofactor>
</comment>
<evidence type="ECO:0000256" key="5">
    <source>
        <dbReference type="ARBA" id="ARBA00022617"/>
    </source>
</evidence>
<dbReference type="Pfam" id="PF00067">
    <property type="entry name" value="p450"/>
    <property type="match status" value="1"/>
</dbReference>
<evidence type="ECO:0000256" key="3">
    <source>
        <dbReference type="ARBA" id="ARBA00004406"/>
    </source>
</evidence>
<dbReference type="GO" id="GO:0004497">
    <property type="term" value="F:monooxygenase activity"/>
    <property type="evidence" value="ECO:0007669"/>
    <property type="project" value="UniProtKB-KW"/>
</dbReference>
<dbReference type="Proteomes" id="UP001329430">
    <property type="component" value="Chromosome 5"/>
</dbReference>
<evidence type="ECO:0000256" key="9">
    <source>
        <dbReference type="ARBA" id="ARBA00023002"/>
    </source>
</evidence>
<evidence type="ECO:0000313" key="15">
    <source>
        <dbReference type="EMBL" id="KAK5643741.1"/>
    </source>
</evidence>
<evidence type="ECO:0000256" key="13">
    <source>
        <dbReference type="PIRSR" id="PIRSR602401-1"/>
    </source>
</evidence>
<dbReference type="InterPro" id="IPR002401">
    <property type="entry name" value="Cyt_P450_E_grp-I"/>
</dbReference>
<dbReference type="SUPFAM" id="SSF48264">
    <property type="entry name" value="Cytochrome P450"/>
    <property type="match status" value="1"/>
</dbReference>
<reference evidence="15 16" key="1">
    <citation type="journal article" date="2024" name="Insects">
        <title>An Improved Chromosome-Level Genome Assembly of the Firefly Pyrocoelia pectoralis.</title>
        <authorList>
            <person name="Fu X."/>
            <person name="Meyer-Rochow V.B."/>
            <person name="Ballantyne L."/>
            <person name="Zhu X."/>
        </authorList>
    </citation>
    <scope>NUCLEOTIDE SEQUENCE [LARGE SCALE GENOMIC DNA]</scope>
    <source>
        <strain evidence="15">XCY_ONT2</strain>
    </source>
</reference>
<dbReference type="PRINTS" id="PR00385">
    <property type="entry name" value="P450"/>
</dbReference>
<gene>
    <name evidence="15" type="ORF">RI129_007586</name>
</gene>
<evidence type="ECO:0000256" key="14">
    <source>
        <dbReference type="RuleBase" id="RU000461"/>
    </source>
</evidence>
<name>A0AAN7VEQ8_9COLE</name>
<evidence type="ECO:0000256" key="1">
    <source>
        <dbReference type="ARBA" id="ARBA00001971"/>
    </source>
</evidence>
<comment type="similarity">
    <text evidence="4 14">Belongs to the cytochrome P450 family.</text>
</comment>
<keyword evidence="9 14" id="KW-0560">Oxidoreductase</keyword>
<evidence type="ECO:0000256" key="12">
    <source>
        <dbReference type="ARBA" id="ARBA00023136"/>
    </source>
</evidence>
<evidence type="ECO:0000256" key="8">
    <source>
        <dbReference type="ARBA" id="ARBA00022848"/>
    </source>
</evidence>
<keyword evidence="12" id="KW-0472">Membrane</keyword>
<keyword evidence="6 13" id="KW-0479">Metal-binding</keyword>
<evidence type="ECO:0008006" key="17">
    <source>
        <dbReference type="Google" id="ProtNLM"/>
    </source>
</evidence>
<accession>A0AAN7VEQ8</accession>
<dbReference type="InterPro" id="IPR050476">
    <property type="entry name" value="Insect_CytP450_Detox"/>
</dbReference>
<dbReference type="GO" id="GO:0020037">
    <property type="term" value="F:heme binding"/>
    <property type="evidence" value="ECO:0007669"/>
    <property type="project" value="InterPro"/>
</dbReference>
<evidence type="ECO:0000256" key="6">
    <source>
        <dbReference type="ARBA" id="ARBA00022723"/>
    </source>
</evidence>
<keyword evidence="5 13" id="KW-0349">Heme</keyword>
<evidence type="ECO:0000313" key="16">
    <source>
        <dbReference type="Proteomes" id="UP001329430"/>
    </source>
</evidence>
<keyword evidence="7" id="KW-0256">Endoplasmic reticulum</keyword>
<proteinExistence type="inferred from homology"/>
<dbReference type="InterPro" id="IPR036396">
    <property type="entry name" value="Cyt_P450_sf"/>
</dbReference>
<dbReference type="GO" id="GO:0016705">
    <property type="term" value="F:oxidoreductase activity, acting on paired donors, with incorporation or reduction of molecular oxygen"/>
    <property type="evidence" value="ECO:0007669"/>
    <property type="project" value="InterPro"/>
</dbReference>